<evidence type="ECO:0000313" key="2">
    <source>
        <dbReference type="Proteomes" id="UP000629619"/>
    </source>
</evidence>
<proteinExistence type="predicted"/>
<keyword evidence="2" id="KW-1185">Reference proteome</keyword>
<organism evidence="1 2">
    <name type="scientific">Actinoplanes siamensis</name>
    <dbReference type="NCBI Taxonomy" id="1223317"/>
    <lineage>
        <taxon>Bacteria</taxon>
        <taxon>Bacillati</taxon>
        <taxon>Actinomycetota</taxon>
        <taxon>Actinomycetes</taxon>
        <taxon>Micromonosporales</taxon>
        <taxon>Micromonosporaceae</taxon>
        <taxon>Actinoplanes</taxon>
    </lineage>
</organism>
<dbReference type="Proteomes" id="UP000629619">
    <property type="component" value="Unassembled WGS sequence"/>
</dbReference>
<comment type="caution">
    <text evidence="1">The sequence shown here is derived from an EMBL/GenBank/DDBJ whole genome shotgun (WGS) entry which is preliminary data.</text>
</comment>
<dbReference type="EMBL" id="BOMW01000104">
    <property type="protein sequence ID" value="GIF09841.1"/>
    <property type="molecule type" value="Genomic_DNA"/>
</dbReference>
<sequence length="104" mass="11673">MSVTYTAVLPAREHTVDVLTRLLAAERARRGPRSGTRALSCRDQAILILRWFLDGTRMRQVARDNKISASTGYDYLHEASTCSPPAHRVCTGLCSRRRPPVMTM</sequence>
<reference evidence="1" key="1">
    <citation type="submission" date="2021-01" db="EMBL/GenBank/DDBJ databases">
        <title>Whole genome shotgun sequence of Actinoplanes siamensis NBRC 109076.</title>
        <authorList>
            <person name="Komaki H."/>
            <person name="Tamura T."/>
        </authorList>
    </citation>
    <scope>NUCLEOTIDE SEQUENCE</scope>
    <source>
        <strain evidence="1">NBRC 109076</strain>
    </source>
</reference>
<gene>
    <name evidence="1" type="ORF">Asi03nite_73790</name>
</gene>
<protein>
    <submittedName>
        <fullName evidence="1">Uncharacterized protein</fullName>
    </submittedName>
</protein>
<evidence type="ECO:0000313" key="1">
    <source>
        <dbReference type="EMBL" id="GIF09841.1"/>
    </source>
</evidence>
<dbReference type="AlphaFoldDB" id="A0A919NFC3"/>
<accession>A0A919NFC3</accession>
<name>A0A919NFC3_9ACTN</name>